<dbReference type="CDD" id="cd00884">
    <property type="entry name" value="beta_CA_cladeB"/>
    <property type="match status" value="1"/>
</dbReference>
<dbReference type="GO" id="GO:0015976">
    <property type="term" value="P:carbon utilization"/>
    <property type="evidence" value="ECO:0007669"/>
    <property type="project" value="InterPro"/>
</dbReference>
<name>A0A059FMM7_9PROT</name>
<feature type="binding site" evidence="7">
    <location>
        <position position="44"/>
    </location>
    <ligand>
        <name>Zn(2+)</name>
        <dbReference type="ChEBI" id="CHEBI:29105"/>
    </ligand>
</feature>
<feature type="binding site" evidence="7">
    <location>
        <position position="106"/>
    </location>
    <ligand>
        <name>Zn(2+)</name>
        <dbReference type="ChEBI" id="CHEBI:29105"/>
    </ligand>
</feature>
<gene>
    <name evidence="9" type="ORF">HJO_11732</name>
</gene>
<keyword evidence="5 8" id="KW-0456">Lyase</keyword>
<comment type="catalytic activity">
    <reaction evidence="6 8">
        <text>hydrogencarbonate + H(+) = CO2 + H2O</text>
        <dbReference type="Rhea" id="RHEA:10748"/>
        <dbReference type="ChEBI" id="CHEBI:15377"/>
        <dbReference type="ChEBI" id="CHEBI:15378"/>
        <dbReference type="ChEBI" id="CHEBI:16526"/>
        <dbReference type="ChEBI" id="CHEBI:17544"/>
        <dbReference type="EC" id="4.2.1.1"/>
    </reaction>
</comment>
<dbReference type="EMBL" id="ARYK01000005">
    <property type="protein sequence ID" value="KCZ91786.1"/>
    <property type="molecule type" value="Genomic_DNA"/>
</dbReference>
<comment type="caution">
    <text evidence="9">The sequence shown here is derived from an EMBL/GenBank/DDBJ whole genome shotgun (WGS) entry which is preliminary data.</text>
</comment>
<evidence type="ECO:0000256" key="1">
    <source>
        <dbReference type="ARBA" id="ARBA00006217"/>
    </source>
</evidence>
<feature type="binding site" evidence="7">
    <location>
        <position position="42"/>
    </location>
    <ligand>
        <name>Zn(2+)</name>
        <dbReference type="ChEBI" id="CHEBI:29105"/>
    </ligand>
</feature>
<dbReference type="SMART" id="SM00947">
    <property type="entry name" value="Pro_CA"/>
    <property type="match status" value="1"/>
</dbReference>
<comment type="function">
    <text evidence="8">Reversible hydration of carbon dioxide.</text>
</comment>
<dbReference type="GO" id="GO:0008270">
    <property type="term" value="F:zinc ion binding"/>
    <property type="evidence" value="ECO:0007669"/>
    <property type="project" value="UniProtKB-UniRule"/>
</dbReference>
<dbReference type="Pfam" id="PF00484">
    <property type="entry name" value="Pro_CA"/>
    <property type="match status" value="1"/>
</dbReference>
<organism evidence="9 10">
    <name type="scientific">Hyphomonas johnsonii MHS-2</name>
    <dbReference type="NCBI Taxonomy" id="1280950"/>
    <lineage>
        <taxon>Bacteria</taxon>
        <taxon>Pseudomonadati</taxon>
        <taxon>Pseudomonadota</taxon>
        <taxon>Alphaproteobacteria</taxon>
        <taxon>Hyphomonadales</taxon>
        <taxon>Hyphomonadaceae</taxon>
        <taxon>Hyphomonas</taxon>
    </lineage>
</organism>
<dbReference type="InterPro" id="IPR001765">
    <property type="entry name" value="Carbonic_anhydrase"/>
</dbReference>
<dbReference type="InterPro" id="IPR045066">
    <property type="entry name" value="Beta_CA_cladeB"/>
</dbReference>
<comment type="similarity">
    <text evidence="1 8">Belongs to the beta-class carbonic anhydrase family.</text>
</comment>
<dbReference type="EC" id="4.2.1.1" evidence="2 8"/>
<dbReference type="PROSITE" id="PS00705">
    <property type="entry name" value="PROK_CO2_ANHYDRASE_2"/>
    <property type="match status" value="1"/>
</dbReference>
<dbReference type="GO" id="GO:0004089">
    <property type="term" value="F:carbonate dehydratase activity"/>
    <property type="evidence" value="ECO:0007669"/>
    <property type="project" value="UniProtKB-UniRule"/>
</dbReference>
<evidence type="ECO:0000256" key="6">
    <source>
        <dbReference type="ARBA" id="ARBA00048348"/>
    </source>
</evidence>
<evidence type="ECO:0000256" key="4">
    <source>
        <dbReference type="ARBA" id="ARBA00022833"/>
    </source>
</evidence>
<dbReference type="Gene3D" id="3.40.1050.10">
    <property type="entry name" value="Carbonic anhydrase"/>
    <property type="match status" value="1"/>
</dbReference>
<dbReference type="OrthoDB" id="9797527at2"/>
<comment type="cofactor">
    <cofactor evidence="7">
        <name>Zn(2+)</name>
        <dbReference type="ChEBI" id="CHEBI:29105"/>
    </cofactor>
    <text evidence="7">Binds 1 zinc ion per subunit.</text>
</comment>
<dbReference type="Proteomes" id="UP000025171">
    <property type="component" value="Unassembled WGS sequence"/>
</dbReference>
<dbReference type="STRING" id="1280950.HJO_11732"/>
<reference evidence="9 10" key="1">
    <citation type="journal article" date="2014" name="Antonie Van Leeuwenhoek">
        <title>Hyphomonas beringensis sp. nov. and Hyphomonas chukchiensis sp. nov., isolated from surface seawater of the Bering Sea and Chukchi Sea.</title>
        <authorList>
            <person name="Li C."/>
            <person name="Lai Q."/>
            <person name="Li G."/>
            <person name="Dong C."/>
            <person name="Wang J."/>
            <person name="Liao Y."/>
            <person name="Shao Z."/>
        </authorList>
    </citation>
    <scope>NUCLEOTIDE SEQUENCE [LARGE SCALE GENOMIC DNA]</scope>
    <source>
        <strain evidence="9 10">MHS-2</strain>
    </source>
</reference>
<keyword evidence="3 7" id="KW-0479">Metal-binding</keyword>
<feature type="binding site" evidence="7">
    <location>
        <position position="103"/>
    </location>
    <ligand>
        <name>Zn(2+)</name>
        <dbReference type="ChEBI" id="CHEBI:29105"/>
    </ligand>
</feature>
<dbReference type="AlphaFoldDB" id="A0A059FMM7"/>
<dbReference type="PATRIC" id="fig|1280950.3.peg.2352"/>
<dbReference type="InterPro" id="IPR015892">
    <property type="entry name" value="Carbonic_anhydrase_CS"/>
</dbReference>
<accession>A0A059FMM7</accession>
<evidence type="ECO:0000256" key="2">
    <source>
        <dbReference type="ARBA" id="ARBA00012925"/>
    </source>
</evidence>
<protein>
    <recommendedName>
        <fullName evidence="2 8">Carbonic anhydrase</fullName>
        <ecNumber evidence="2 8">4.2.1.1</ecNumber>
    </recommendedName>
    <alternativeName>
        <fullName evidence="8">Carbonate dehydratase</fullName>
    </alternativeName>
</protein>
<dbReference type="eggNOG" id="COG0288">
    <property type="taxonomic scope" value="Bacteria"/>
</dbReference>
<evidence type="ECO:0000313" key="9">
    <source>
        <dbReference type="EMBL" id="KCZ91786.1"/>
    </source>
</evidence>
<evidence type="ECO:0000256" key="7">
    <source>
        <dbReference type="PIRSR" id="PIRSR601765-1"/>
    </source>
</evidence>
<dbReference type="PANTHER" id="PTHR11002">
    <property type="entry name" value="CARBONIC ANHYDRASE"/>
    <property type="match status" value="1"/>
</dbReference>
<evidence type="ECO:0000313" key="10">
    <source>
        <dbReference type="Proteomes" id="UP000025171"/>
    </source>
</evidence>
<keyword evidence="4 7" id="KW-0862">Zinc</keyword>
<proteinExistence type="inferred from homology"/>
<sequence length="208" mass="22473">MNSIDDLISGYRRFRAGVYAEQASLYRQLGHGQSPNIMLIACADSRAEPSDIFDAAPGQLFVMRNVANLVPPYQPNGGLHGVSSGLEYAVNILEVEHIVVMGHGGCGGIVASLASEGNPAIGEFVTPWVSLLDEARDKVVASGSVNPHFALELEGIEVSLKNLMTFPFVARRVEQGTLNLHGAWFAIMHGELHWRNATTGRFEVISTT</sequence>
<dbReference type="SUPFAM" id="SSF53056">
    <property type="entry name" value="beta-carbonic anhydrase, cab"/>
    <property type="match status" value="1"/>
</dbReference>
<evidence type="ECO:0000256" key="8">
    <source>
        <dbReference type="RuleBase" id="RU003956"/>
    </source>
</evidence>
<dbReference type="RefSeq" id="WP_035617052.1">
    <property type="nucleotide sequence ID" value="NZ_ARYK01000005.1"/>
</dbReference>
<keyword evidence="10" id="KW-1185">Reference proteome</keyword>
<evidence type="ECO:0000256" key="3">
    <source>
        <dbReference type="ARBA" id="ARBA00022723"/>
    </source>
</evidence>
<dbReference type="PANTHER" id="PTHR11002:SF76">
    <property type="entry name" value="CARBONIC ANHYDRASE"/>
    <property type="match status" value="1"/>
</dbReference>
<evidence type="ECO:0000256" key="5">
    <source>
        <dbReference type="ARBA" id="ARBA00023239"/>
    </source>
</evidence>
<dbReference type="InterPro" id="IPR036874">
    <property type="entry name" value="Carbonic_anhydrase_sf"/>
</dbReference>